<evidence type="ECO:0000256" key="1">
    <source>
        <dbReference type="SAM" id="Coils"/>
    </source>
</evidence>
<gene>
    <name evidence="2" type="ORF">DW967_15915</name>
</gene>
<dbReference type="Proteomes" id="UP000283721">
    <property type="component" value="Unassembled WGS sequence"/>
</dbReference>
<comment type="caution">
    <text evidence="2">The sequence shown here is derived from an EMBL/GenBank/DDBJ whole genome shotgun (WGS) entry which is preliminary data.</text>
</comment>
<keyword evidence="1" id="KW-0175">Coiled coil</keyword>
<dbReference type="SUPFAM" id="SSF52540">
    <property type="entry name" value="P-loop containing nucleoside triphosphate hydrolases"/>
    <property type="match status" value="1"/>
</dbReference>
<proteinExistence type="predicted"/>
<evidence type="ECO:0000313" key="3">
    <source>
        <dbReference type="Proteomes" id="UP000283721"/>
    </source>
</evidence>
<evidence type="ECO:0008006" key="4">
    <source>
        <dbReference type="Google" id="ProtNLM"/>
    </source>
</evidence>
<protein>
    <recommendedName>
        <fullName evidence="4">NACHT domain-containing protein</fullName>
    </recommendedName>
</protein>
<reference evidence="2 3" key="1">
    <citation type="submission" date="2018-08" db="EMBL/GenBank/DDBJ databases">
        <title>A genome reference for cultivated species of the human gut microbiota.</title>
        <authorList>
            <person name="Zou Y."/>
            <person name="Xue W."/>
            <person name="Luo G."/>
        </authorList>
    </citation>
    <scope>NUCLEOTIDE SEQUENCE [LARGE SCALE GENOMIC DNA]</scope>
    <source>
        <strain evidence="2 3">AM47-6BH</strain>
    </source>
</reference>
<evidence type="ECO:0000313" key="2">
    <source>
        <dbReference type="EMBL" id="RGZ88112.1"/>
    </source>
</evidence>
<feature type="coiled-coil region" evidence="1">
    <location>
        <begin position="651"/>
        <end position="678"/>
    </location>
</feature>
<organism evidence="2 3">
    <name type="scientific">Agathobacter rectalis</name>
    <dbReference type="NCBI Taxonomy" id="39491"/>
    <lineage>
        <taxon>Bacteria</taxon>
        <taxon>Bacillati</taxon>
        <taxon>Bacillota</taxon>
        <taxon>Clostridia</taxon>
        <taxon>Lachnospirales</taxon>
        <taxon>Lachnospiraceae</taxon>
        <taxon>Agathobacter</taxon>
    </lineage>
</organism>
<accession>A0A413Q2Z9</accession>
<dbReference type="Gene3D" id="3.40.50.300">
    <property type="entry name" value="P-loop containing nucleotide triphosphate hydrolases"/>
    <property type="match status" value="1"/>
</dbReference>
<dbReference type="EMBL" id="QSES01000045">
    <property type="protein sequence ID" value="RGZ88112.1"/>
    <property type="molecule type" value="Genomic_DNA"/>
</dbReference>
<dbReference type="InterPro" id="IPR027417">
    <property type="entry name" value="P-loop_NTPase"/>
</dbReference>
<name>A0A413Q2Z9_9FIRM</name>
<sequence>MIELDWAKFEILNKKYTNAFETLCLHLFSRFVHTECIVADFNQAGLETEPVAYKGKVYGFQSKYFSPSMDYKQIEHSVQLALTAYPNLDVIKIFYNCNARLSASPTKQKLDEIAKKQGVKLEWLGRTYFETALNKKENLDLCQLFFGVGRELEYFADVIDSEKRIFLTSSNYLELNVACAEKKLENSEELVKELLSSGEISVIKGLPGTGKSMLLNKIFMILSGSNLDFYEQVVAISENKSIPILIKLKYCSACYLEQLILAKKTEYKLDFDNYSVIYLFDGLDEVSSEIAEQTMSYIKELAKQKSTKNIILSIRTMSSNNMYLYDCVKENATFEIQELDEKKVDLFFKNRGEKDKLEKLKELKVTNDRLLCEIKDILLVNLFYDSMDYVNEESTIYDLFWLKDHYWNSKRKDKLAALDLPESKSEQILEINKQISYHMHFNKSVIIAKNSFRSIVSTMYPKLSYKGVNAICNYILETYFENGVEDEFFTYQHRRYQEYFYTLCLYELYKCDVGSLRKEQIFTNYELFDEFVLPYFEDRSEKEKQLPYAIETRLLKTYMGKNPLWGADEPGYKYLHEFCYAVAAQEKDVFYRIIQDENLSLKGNVWVDVSCIKNIAESVRKSRIGRIPDPIEEAFRFLLCSIEIYWKCNKREMALKAVDELKKSIQCIKEEYPELLSKVDNAFYEERKAQFFIELIIFERNAKEILENINKNGIRKSVTSHETEYEKLCNAFFEVLFTYKCEEVINLLEVFTDENIECLCDFLIQAQNLRHLKDRKISGKLRNCLVNCTEKTTGILMLKKYFGFELAVEEDEVIEREFQRLSAERWGDLFGFRKEYNKAAFLSILYKRNCVVEQYKHDTRVLHQNLYCNYAKMLDGEIAYTRLLTAFFSDYNNTVFNRFTNITYEVTNIFALIISEKRLMYVERQRLIEILSQKAKKVIHMGLLFKVLKTENTEGCNKLIRRFLPCINQSYQSNESFDITENVKKYFEIAYLYTNLDSDKSLEYIRKGLNSGVIRHGWRKDGIVDHFLLDALSIMWNKYYFELQELQGFTKKYFQMVLAINQITDENYRCSAIKKIIEILLENDFELAKDMMKAVVSNNLHINELILQYCMALVKVGEPVDEIVSWFDYFDIVNHNEESISMKLQILLMIYKSDWYDKKEKESIRDKIRYYADEGWISTPVQWDEDLFQFYLNFCQNENIDAHLRNMTKEYEAEKNSEKNKFCKKIAKCKTKKYLQKLCDELMDYHNHIIIQSGDDWDMIVDKVYEIDGNADKILAYMEACKYPHDVYYTSNSSYFYMPLGRIIEKEGLTTKVWNHLKKNGGYGDFISIIRAYDYINNKKMCKRLFTRFFQYCEFLVYDESYYEQNTE</sequence>